<evidence type="ECO:0000313" key="2">
    <source>
        <dbReference type="Proteomes" id="UP000005237"/>
    </source>
</evidence>
<reference evidence="1" key="2">
    <citation type="submission" date="2022-06" db="UniProtKB">
        <authorList>
            <consortium name="EnsemblMetazoa"/>
        </authorList>
    </citation>
    <scope>IDENTIFICATION</scope>
    <source>
        <strain evidence="1">DF5081</strain>
    </source>
</reference>
<dbReference type="EnsemblMetazoa" id="CJA18439.1">
    <property type="protein sequence ID" value="CJA18439.1"/>
    <property type="gene ID" value="WBGene00137644"/>
</dbReference>
<protein>
    <submittedName>
        <fullName evidence="1">Uncharacterized protein</fullName>
    </submittedName>
</protein>
<keyword evidence="2" id="KW-1185">Reference proteome</keyword>
<organism evidence="1 2">
    <name type="scientific">Caenorhabditis japonica</name>
    <dbReference type="NCBI Taxonomy" id="281687"/>
    <lineage>
        <taxon>Eukaryota</taxon>
        <taxon>Metazoa</taxon>
        <taxon>Ecdysozoa</taxon>
        <taxon>Nematoda</taxon>
        <taxon>Chromadorea</taxon>
        <taxon>Rhabditida</taxon>
        <taxon>Rhabditina</taxon>
        <taxon>Rhabditomorpha</taxon>
        <taxon>Rhabditoidea</taxon>
        <taxon>Rhabditidae</taxon>
        <taxon>Peloderinae</taxon>
        <taxon>Caenorhabditis</taxon>
    </lineage>
</organism>
<reference evidence="2" key="1">
    <citation type="submission" date="2010-08" db="EMBL/GenBank/DDBJ databases">
        <authorList>
            <consortium name="Caenorhabditis japonica Sequencing Consortium"/>
            <person name="Wilson R.K."/>
        </authorList>
    </citation>
    <scope>NUCLEOTIDE SEQUENCE [LARGE SCALE GENOMIC DNA]</scope>
    <source>
        <strain evidence="2">DF5081</strain>
    </source>
</reference>
<sequence length="122" mass="13904">MALKTRLASVTERPVLFQILKHEPDGNVVQVFCESLDLFGKFLTPIELSTKIEPILLAQNPLRASISYSKCLTTIKESTFRDIMTVLEWLKSTVERHLQGAIEESLKVGNEDCELLKMWINL</sequence>
<dbReference type="Proteomes" id="UP000005237">
    <property type="component" value="Unassembled WGS sequence"/>
</dbReference>
<accession>A0A8R1E4D5</accession>
<proteinExistence type="predicted"/>
<name>A0A8R1E4D5_CAEJA</name>
<dbReference type="AlphaFoldDB" id="A0A8R1E4D5"/>
<evidence type="ECO:0000313" key="1">
    <source>
        <dbReference type="EnsemblMetazoa" id="CJA18439.1"/>
    </source>
</evidence>